<accession>A0ABV0U9I3</accession>
<evidence type="ECO:0000256" key="6">
    <source>
        <dbReference type="SAM" id="MobiDB-lite"/>
    </source>
</evidence>
<dbReference type="SUPFAM" id="SSF57667">
    <property type="entry name" value="beta-beta-alpha zinc fingers"/>
    <property type="match status" value="1"/>
</dbReference>
<evidence type="ECO:0000256" key="3">
    <source>
        <dbReference type="ARBA" id="ARBA00022771"/>
    </source>
</evidence>
<dbReference type="Proteomes" id="UP001482620">
    <property type="component" value="Unassembled WGS sequence"/>
</dbReference>
<evidence type="ECO:0000313" key="9">
    <source>
        <dbReference type="Proteomes" id="UP001482620"/>
    </source>
</evidence>
<sequence>MSSSPQLASKTDLSFCAVCQKRFKTSQSFLEHLHSQEHRQKIQEKGCETLAKLTNMGTDGFSFEVEAQELQKNEIDQGSTQDGWSSAKEVTLNDMTSDKQYDPDTVYGSSFLDPVAGFICRLCNKFYLFETSALHSHCKSLQHFENLKSYKAMIGEKGEEPQPSTKSIPAADSLRPITETSDCSQENLLTTDTTEAADLNSTKTIISVTKLKAEEESQLKEKRAEANSTSQDFTLSATRNENPNQEEKSNASQVCAPEETPVESAVSREEADLEPVAAAEVSNGEDGEEAPVGPEKKNHEGKAKNTAKRRSGRAANRR</sequence>
<reference evidence="8 9" key="1">
    <citation type="submission" date="2021-06" db="EMBL/GenBank/DDBJ databases">
        <authorList>
            <person name="Palmer J.M."/>
        </authorList>
    </citation>
    <scope>NUCLEOTIDE SEQUENCE [LARGE SCALE GENOMIC DNA]</scope>
    <source>
        <strain evidence="9">if_2019</strain>
        <tissue evidence="8">Muscle</tissue>
    </source>
</reference>
<evidence type="ECO:0000313" key="8">
    <source>
        <dbReference type="EMBL" id="MEQ2241391.1"/>
    </source>
</evidence>
<dbReference type="PROSITE" id="PS00028">
    <property type="entry name" value="ZINC_FINGER_C2H2_1"/>
    <property type="match status" value="1"/>
</dbReference>
<evidence type="ECO:0000256" key="5">
    <source>
        <dbReference type="ARBA" id="ARBA00023242"/>
    </source>
</evidence>
<keyword evidence="2" id="KW-0479">Metal-binding</keyword>
<feature type="domain" description="Matrin-type" evidence="7">
    <location>
        <begin position="118"/>
        <end position="149"/>
    </location>
</feature>
<dbReference type="SMART" id="SM00451">
    <property type="entry name" value="ZnF_U1"/>
    <property type="match status" value="2"/>
</dbReference>
<evidence type="ECO:0000259" key="7">
    <source>
        <dbReference type="PROSITE" id="PS50171"/>
    </source>
</evidence>
<keyword evidence="9" id="KW-1185">Reference proteome</keyword>
<name>A0ABV0U9I3_9TELE</name>
<feature type="compositionally biased region" description="Basic and acidic residues" evidence="6">
    <location>
        <begin position="294"/>
        <end position="303"/>
    </location>
</feature>
<evidence type="ECO:0000256" key="1">
    <source>
        <dbReference type="ARBA" id="ARBA00004123"/>
    </source>
</evidence>
<keyword evidence="3" id="KW-0863">Zinc-finger</keyword>
<protein>
    <recommendedName>
        <fullName evidence="7">Matrin-type domain-containing protein</fullName>
    </recommendedName>
</protein>
<keyword evidence="4" id="KW-0862">Zinc</keyword>
<dbReference type="PROSITE" id="PS50171">
    <property type="entry name" value="ZF_MATRIN"/>
    <property type="match status" value="1"/>
</dbReference>
<feature type="compositionally biased region" description="Polar residues" evidence="6">
    <location>
        <begin position="226"/>
        <end position="243"/>
    </location>
</feature>
<dbReference type="InterPro" id="IPR000690">
    <property type="entry name" value="Matrin/U1-C_Znf_C2H2"/>
</dbReference>
<dbReference type="PANTHER" id="PTHR15491:SF12">
    <property type="entry name" value="CDKN1A INTERACTING ZINC FINGER PROTEIN 1B ISOFORM X1-RELATED"/>
    <property type="match status" value="1"/>
</dbReference>
<dbReference type="InterPro" id="IPR003604">
    <property type="entry name" value="Matrin/U1-like-C_Znf_C2H2"/>
</dbReference>
<dbReference type="InterPro" id="IPR036236">
    <property type="entry name" value="Znf_C2H2_sf"/>
</dbReference>
<evidence type="ECO:0000256" key="2">
    <source>
        <dbReference type="ARBA" id="ARBA00022723"/>
    </source>
</evidence>
<comment type="caution">
    <text evidence="8">The sequence shown here is derived from an EMBL/GenBank/DDBJ whole genome shotgun (WGS) entry which is preliminary data.</text>
</comment>
<feature type="region of interest" description="Disordered" evidence="6">
    <location>
        <begin position="213"/>
        <end position="318"/>
    </location>
</feature>
<dbReference type="PANTHER" id="PTHR15491">
    <property type="match status" value="1"/>
</dbReference>
<dbReference type="InterPro" id="IPR013087">
    <property type="entry name" value="Znf_C2H2_type"/>
</dbReference>
<gene>
    <name evidence="8" type="ORF">ILYODFUR_024792</name>
</gene>
<proteinExistence type="predicted"/>
<organism evidence="8 9">
    <name type="scientific">Ilyodon furcidens</name>
    <name type="common">goldbreast splitfin</name>
    <dbReference type="NCBI Taxonomy" id="33524"/>
    <lineage>
        <taxon>Eukaryota</taxon>
        <taxon>Metazoa</taxon>
        <taxon>Chordata</taxon>
        <taxon>Craniata</taxon>
        <taxon>Vertebrata</taxon>
        <taxon>Euteleostomi</taxon>
        <taxon>Actinopterygii</taxon>
        <taxon>Neopterygii</taxon>
        <taxon>Teleostei</taxon>
        <taxon>Neoteleostei</taxon>
        <taxon>Acanthomorphata</taxon>
        <taxon>Ovalentaria</taxon>
        <taxon>Atherinomorphae</taxon>
        <taxon>Cyprinodontiformes</taxon>
        <taxon>Goodeidae</taxon>
        <taxon>Ilyodon</taxon>
    </lineage>
</organism>
<dbReference type="InterPro" id="IPR026811">
    <property type="entry name" value="CIZ1"/>
</dbReference>
<feature type="compositionally biased region" description="Basic and acidic residues" evidence="6">
    <location>
        <begin position="213"/>
        <end position="225"/>
    </location>
</feature>
<dbReference type="EMBL" id="JAHRIQ010060899">
    <property type="protein sequence ID" value="MEQ2241391.1"/>
    <property type="molecule type" value="Genomic_DNA"/>
</dbReference>
<evidence type="ECO:0000256" key="4">
    <source>
        <dbReference type="ARBA" id="ARBA00022833"/>
    </source>
</evidence>
<feature type="compositionally biased region" description="Basic residues" evidence="6">
    <location>
        <begin position="305"/>
        <end position="318"/>
    </location>
</feature>
<keyword evidence="5" id="KW-0539">Nucleus</keyword>
<comment type="subcellular location">
    <subcellularLocation>
        <location evidence="1">Nucleus</location>
    </subcellularLocation>
</comment>